<keyword evidence="3" id="KW-1185">Reference proteome</keyword>
<accession>A0A934MBF6</accession>
<dbReference type="Pfam" id="PF03591">
    <property type="entry name" value="AzlC"/>
    <property type="match status" value="1"/>
</dbReference>
<feature type="transmembrane region" description="Helical" evidence="1">
    <location>
        <begin position="110"/>
        <end position="129"/>
    </location>
</feature>
<keyword evidence="1" id="KW-0812">Transmembrane</keyword>
<feature type="transmembrane region" description="Helical" evidence="1">
    <location>
        <begin position="53"/>
        <end position="86"/>
    </location>
</feature>
<reference evidence="2" key="1">
    <citation type="submission" date="2020-12" db="EMBL/GenBank/DDBJ databases">
        <title>Bacterial taxonomy.</title>
        <authorList>
            <person name="Pan X."/>
        </authorList>
    </citation>
    <scope>NUCLEOTIDE SEQUENCE</scope>
    <source>
        <strain evidence="2">B2012</strain>
    </source>
</reference>
<sequence length="244" mass="26189">MTEPADDGTSSLTWFLRGTTHLFSLPALVLMTAQVGFAALAREAGFDVWQSMFLNVAIWALPSQVVFVGFVGSGASLATIMLAVALSGVRFMPMVMSWSPVVRAPNTPRWQLYFLSWFVAITAWVFAMAKLPRLYRRARIPFFAGFAMGLTFSNMAVVGIAHTMLGEFPAVVAAALIFLTPNYFIMALWGSARASADKIALGTGLVLGPLCATVVPGADLLVAGLVGGTFAYIVQRIISARRSV</sequence>
<feature type="transmembrane region" description="Helical" evidence="1">
    <location>
        <begin position="141"/>
        <end position="162"/>
    </location>
</feature>
<proteinExistence type="predicted"/>
<dbReference type="InterPro" id="IPR011606">
    <property type="entry name" value="Brnchd-chn_aa_trnsp_permease"/>
</dbReference>
<evidence type="ECO:0000256" key="1">
    <source>
        <dbReference type="SAM" id="Phobius"/>
    </source>
</evidence>
<evidence type="ECO:0000313" key="3">
    <source>
        <dbReference type="Proteomes" id="UP000609531"/>
    </source>
</evidence>
<keyword evidence="1" id="KW-0472">Membrane</keyword>
<feature type="transmembrane region" description="Helical" evidence="1">
    <location>
        <begin position="168"/>
        <end position="192"/>
    </location>
</feature>
<dbReference type="RefSeq" id="WP_198879979.1">
    <property type="nucleotide sequence ID" value="NZ_JAEKJA010000001.1"/>
</dbReference>
<protein>
    <submittedName>
        <fullName evidence="2">AzlC family ABC transporter permease</fullName>
    </submittedName>
</protein>
<keyword evidence="1" id="KW-1133">Transmembrane helix</keyword>
<feature type="transmembrane region" description="Helical" evidence="1">
    <location>
        <begin position="221"/>
        <end position="238"/>
    </location>
</feature>
<dbReference type="AlphaFoldDB" id="A0A934MBF6"/>
<name>A0A934MBF6_9HYPH</name>
<feature type="transmembrane region" description="Helical" evidence="1">
    <location>
        <begin position="20"/>
        <end position="41"/>
    </location>
</feature>
<dbReference type="EMBL" id="JAEKJA010000001">
    <property type="protein sequence ID" value="MBJ3774072.1"/>
    <property type="molecule type" value="Genomic_DNA"/>
</dbReference>
<dbReference type="Proteomes" id="UP000609531">
    <property type="component" value="Unassembled WGS sequence"/>
</dbReference>
<gene>
    <name evidence="2" type="ORF">JCR33_00120</name>
</gene>
<organism evidence="2 3">
    <name type="scientific">Acuticoccus mangrovi</name>
    <dbReference type="NCBI Taxonomy" id="2796142"/>
    <lineage>
        <taxon>Bacteria</taxon>
        <taxon>Pseudomonadati</taxon>
        <taxon>Pseudomonadota</taxon>
        <taxon>Alphaproteobacteria</taxon>
        <taxon>Hyphomicrobiales</taxon>
        <taxon>Amorphaceae</taxon>
        <taxon>Acuticoccus</taxon>
    </lineage>
</organism>
<evidence type="ECO:0000313" key="2">
    <source>
        <dbReference type="EMBL" id="MBJ3774072.1"/>
    </source>
</evidence>
<comment type="caution">
    <text evidence="2">The sequence shown here is derived from an EMBL/GenBank/DDBJ whole genome shotgun (WGS) entry which is preliminary data.</text>
</comment>